<evidence type="ECO:0000313" key="3">
    <source>
        <dbReference type="Proteomes" id="UP000033047"/>
    </source>
</evidence>
<dbReference type="PATRIC" id="fig|927665.4.peg.4404"/>
<dbReference type="Proteomes" id="UP000033047">
    <property type="component" value="Unassembled WGS sequence"/>
</dbReference>
<protein>
    <submittedName>
        <fullName evidence="2">Uncharacterized protein</fullName>
    </submittedName>
</protein>
<organism evidence="2 3">
    <name type="scientific">Parabacteroides goldsteinii DSM 19448 = WAL 12034</name>
    <dbReference type="NCBI Taxonomy" id="927665"/>
    <lineage>
        <taxon>Bacteria</taxon>
        <taxon>Pseudomonadati</taxon>
        <taxon>Bacteroidota</taxon>
        <taxon>Bacteroidia</taxon>
        <taxon>Bacteroidales</taxon>
        <taxon>Tannerellaceae</taxon>
        <taxon>Parabacteroides</taxon>
    </lineage>
</organism>
<gene>
    <name evidence="2" type="ORF">HMPREF1535_04289</name>
</gene>
<evidence type="ECO:0000313" key="2">
    <source>
        <dbReference type="EMBL" id="KKB48063.1"/>
    </source>
</evidence>
<dbReference type="RefSeq" id="WP_046147364.1">
    <property type="nucleotide sequence ID" value="NZ_KQ033913.1"/>
</dbReference>
<proteinExistence type="predicted"/>
<dbReference type="STRING" id="927665.HMPREF1535_04289"/>
<keyword evidence="1" id="KW-0732">Signal</keyword>
<accession>A0A0F5IRG6</accession>
<dbReference type="AlphaFoldDB" id="A0A0F5IRG6"/>
<evidence type="ECO:0000256" key="1">
    <source>
        <dbReference type="SAM" id="SignalP"/>
    </source>
</evidence>
<name>A0A0F5IRG6_9BACT</name>
<reference evidence="2 3" key="1">
    <citation type="submission" date="2013-04" db="EMBL/GenBank/DDBJ databases">
        <title>The Genome Sequence of Parabacteroides goldsteinii DSM 19448.</title>
        <authorList>
            <consortium name="The Broad Institute Genomics Platform"/>
            <person name="Earl A."/>
            <person name="Ward D."/>
            <person name="Feldgarden M."/>
            <person name="Gevers D."/>
            <person name="Martens E."/>
            <person name="Sakamoto M."/>
            <person name="Benno Y."/>
            <person name="Song Y."/>
            <person name="Liu C."/>
            <person name="Lee J."/>
            <person name="Bolanos M."/>
            <person name="Vaisanen M.L."/>
            <person name="Finegold S.M."/>
            <person name="Walker B."/>
            <person name="Young S."/>
            <person name="Zeng Q."/>
            <person name="Gargeya S."/>
            <person name="Fitzgerald M."/>
            <person name="Haas B."/>
            <person name="Abouelleil A."/>
            <person name="Allen A.W."/>
            <person name="Alvarado L."/>
            <person name="Arachchi H.M."/>
            <person name="Berlin A.M."/>
            <person name="Chapman S.B."/>
            <person name="Gainer-Dewar J."/>
            <person name="Goldberg J."/>
            <person name="Griggs A."/>
            <person name="Gujja S."/>
            <person name="Hansen M."/>
            <person name="Howarth C."/>
            <person name="Imamovic A."/>
            <person name="Ireland A."/>
            <person name="Larimer J."/>
            <person name="McCowan C."/>
            <person name="Murphy C."/>
            <person name="Pearson M."/>
            <person name="Poon T.W."/>
            <person name="Priest M."/>
            <person name="Roberts A."/>
            <person name="Saif S."/>
            <person name="Shea T."/>
            <person name="Sisk P."/>
            <person name="Sykes S."/>
            <person name="Wortman J."/>
            <person name="Nusbaum C."/>
            <person name="Birren B."/>
        </authorList>
    </citation>
    <scope>NUCLEOTIDE SEQUENCE [LARGE SCALE GENOMIC DNA]</scope>
    <source>
        <strain evidence="2 3">DSM 19448</strain>
    </source>
</reference>
<dbReference type="EMBL" id="AQHV01000023">
    <property type="protein sequence ID" value="KKB48063.1"/>
    <property type="molecule type" value="Genomic_DNA"/>
</dbReference>
<feature type="signal peptide" evidence="1">
    <location>
        <begin position="1"/>
        <end position="19"/>
    </location>
</feature>
<comment type="caution">
    <text evidence="2">The sequence shown here is derived from an EMBL/GenBank/DDBJ whole genome shotgun (WGS) entry which is preliminary data.</text>
</comment>
<feature type="chain" id="PRO_5002488296" evidence="1">
    <location>
        <begin position="20"/>
        <end position="204"/>
    </location>
</feature>
<dbReference type="HOGENOM" id="CLU_1342186_0_0_10"/>
<sequence>MCRIFTFLLFCLVSFSMSAQSSKVEVSYELCKDDMTRELMDFQDIRYYQVFIKGDFSGKMCNLVMVHCRDGQLSYDEPIRFQEKDSTIRLTYFAQSIDNDTAKISLKSKAVHSTRKYDVKNCKSHILMETYTEVPLITADTIPVIAYTTGLVQNFMFEGKPVTGIDYCGLRFAKVNPKEWSEKYGVKDFVYYIIYFEPFDIGKE</sequence>